<keyword evidence="2" id="KW-0812">Transmembrane</keyword>
<dbReference type="Proteomes" id="UP000325787">
    <property type="component" value="Chromosome"/>
</dbReference>
<feature type="region of interest" description="Disordered" evidence="1">
    <location>
        <begin position="1"/>
        <end position="25"/>
    </location>
</feature>
<name>A0A5Q0GXM8_SACSY</name>
<dbReference type="KEGG" id="ssyi:EKG83_12975"/>
<keyword evidence="4" id="KW-1185">Reference proteome</keyword>
<gene>
    <name evidence="3" type="ORF">EKG83_12975</name>
</gene>
<accession>A0A5Q0GXM8</accession>
<evidence type="ECO:0000313" key="3">
    <source>
        <dbReference type="EMBL" id="QFZ18274.1"/>
    </source>
</evidence>
<keyword evidence="2" id="KW-1133">Transmembrane helix</keyword>
<keyword evidence="2" id="KW-0472">Membrane</keyword>
<dbReference type="EMBL" id="CP034550">
    <property type="protein sequence ID" value="QFZ18274.1"/>
    <property type="molecule type" value="Genomic_DNA"/>
</dbReference>
<organism evidence="3 4">
    <name type="scientific">Saccharothrix syringae</name>
    <name type="common">Nocardiopsis syringae</name>
    <dbReference type="NCBI Taxonomy" id="103733"/>
    <lineage>
        <taxon>Bacteria</taxon>
        <taxon>Bacillati</taxon>
        <taxon>Actinomycetota</taxon>
        <taxon>Actinomycetes</taxon>
        <taxon>Pseudonocardiales</taxon>
        <taxon>Pseudonocardiaceae</taxon>
        <taxon>Saccharothrix</taxon>
    </lineage>
</organism>
<evidence type="ECO:0000313" key="4">
    <source>
        <dbReference type="Proteomes" id="UP000325787"/>
    </source>
</evidence>
<proteinExistence type="predicted"/>
<feature type="transmembrane region" description="Helical" evidence="2">
    <location>
        <begin position="53"/>
        <end position="77"/>
    </location>
</feature>
<dbReference type="AlphaFoldDB" id="A0A5Q0GXM8"/>
<sequence>MAVALPGERGPRRHPGPTPLVAAPGRLGPASRLGDPLVLVVVLGAEGSVDFRVLALLNLALTGLTVLAAAPMTAVVWRPTTWQASPGFAERVGPGLSAART</sequence>
<protein>
    <submittedName>
        <fullName evidence="3">Uncharacterized protein</fullName>
    </submittedName>
</protein>
<evidence type="ECO:0000256" key="2">
    <source>
        <dbReference type="SAM" id="Phobius"/>
    </source>
</evidence>
<evidence type="ECO:0000256" key="1">
    <source>
        <dbReference type="SAM" id="MobiDB-lite"/>
    </source>
</evidence>
<dbReference type="RefSeq" id="WP_153278043.1">
    <property type="nucleotide sequence ID" value="NZ_CP034550.1"/>
</dbReference>
<reference evidence="4" key="1">
    <citation type="journal article" date="2021" name="Curr. Microbiol.">
        <title>Complete genome of nocamycin-producing strain Saccharothrix syringae NRRL B-16468 reveals the biosynthetic potential for secondary metabolites.</title>
        <authorList>
            <person name="Mo X."/>
            <person name="Yang S."/>
        </authorList>
    </citation>
    <scope>NUCLEOTIDE SEQUENCE [LARGE SCALE GENOMIC DNA]</scope>
    <source>
        <strain evidence="4">ATCC 51364 / DSM 43886 / JCM 6844 / KCTC 9398 / NBRC 14523 / NRRL B-16468 / INA 2240</strain>
    </source>
</reference>